<keyword evidence="3" id="KW-1185">Reference proteome</keyword>
<dbReference type="PANTHER" id="PTHR40446:SF2">
    <property type="entry name" value="N-ACETYLGLUCOSAMINE-1-PHOSPHODIESTER ALPHA-N-ACETYLGLUCOSAMINIDASE"/>
    <property type="match status" value="1"/>
</dbReference>
<evidence type="ECO:0000313" key="2">
    <source>
        <dbReference type="EMBL" id="AZK48176.1"/>
    </source>
</evidence>
<accession>A0A3S8RZ11</accession>
<dbReference type="InterPro" id="IPR018711">
    <property type="entry name" value="NAGPA"/>
</dbReference>
<dbReference type="EMBL" id="CP034248">
    <property type="protein sequence ID" value="AZK48176.1"/>
    <property type="molecule type" value="Genomic_DNA"/>
</dbReference>
<dbReference type="OrthoDB" id="9816453at2"/>
<keyword evidence="2" id="KW-0378">Hydrolase</keyword>
<name>A0A3S8RZ11_9BACL</name>
<evidence type="ECO:0000259" key="1">
    <source>
        <dbReference type="Pfam" id="PF09992"/>
    </source>
</evidence>
<dbReference type="AlphaFoldDB" id="A0A3S8RZ11"/>
<feature type="domain" description="Phosphodiester glycosidase" evidence="1">
    <location>
        <begin position="174"/>
        <end position="354"/>
    </location>
</feature>
<evidence type="ECO:0000313" key="3">
    <source>
        <dbReference type="Proteomes" id="UP000273145"/>
    </source>
</evidence>
<protein>
    <submittedName>
        <fullName evidence="2">Phosphodiester glycosidase family protein</fullName>
    </submittedName>
</protein>
<dbReference type="PANTHER" id="PTHR40446">
    <property type="entry name" value="N-ACETYLGLUCOSAMINE-1-PHOSPHODIESTER ALPHA-N-ACETYLGLUCOSAMINIDASE"/>
    <property type="match status" value="1"/>
</dbReference>
<dbReference type="GO" id="GO:0016798">
    <property type="term" value="F:hydrolase activity, acting on glycosyl bonds"/>
    <property type="evidence" value="ECO:0007669"/>
    <property type="project" value="UniProtKB-KW"/>
</dbReference>
<dbReference type="Pfam" id="PF09992">
    <property type="entry name" value="NAGPA"/>
    <property type="match status" value="1"/>
</dbReference>
<organism evidence="2 3">
    <name type="scientific">Paenibacillus lentus</name>
    <dbReference type="NCBI Taxonomy" id="1338368"/>
    <lineage>
        <taxon>Bacteria</taxon>
        <taxon>Bacillati</taxon>
        <taxon>Bacillota</taxon>
        <taxon>Bacilli</taxon>
        <taxon>Bacillales</taxon>
        <taxon>Paenibacillaceae</taxon>
        <taxon>Paenibacillus</taxon>
    </lineage>
</organism>
<gene>
    <name evidence="2" type="ORF">EIM92_20010</name>
</gene>
<proteinExistence type="predicted"/>
<dbReference type="Proteomes" id="UP000273145">
    <property type="component" value="Chromosome"/>
</dbReference>
<dbReference type="KEGG" id="plen:EIM92_20010"/>
<sequence>MNNIKGINRFFLLATAPLFGLLIALALSGPKIGWVSEPGQITSDPLAIDQTFEAISAGLQQAEETAQYTVSSIQQTAELYHRTTGTMATIVQAAKNTASKPESIYNRRITAKLGTPKETIKSDRIIIELYKVNPGNYKGYAMKVKLKSPDAMKMTLGGDKLGVSETTKQAASRYGAVAGINAGGFADAKGKRYPLSTTMMNGKYLNGFEASYKDLFFVGMNKNGKLIGGKFHSQEELDKLEPSFGASFVPILLKNGQKTTIPLKWQTSPLRAPRTVIGNYKDDQLIVLVIDGYDENGNSGATLQELQDKLFNMGVVNAYNLDGGGSSSLVFNGKVINNPSDGELRPVPTHFLFFK</sequence>
<keyword evidence="2" id="KW-0326">Glycosidase</keyword>
<reference evidence="2 3" key="1">
    <citation type="submission" date="2018-11" db="EMBL/GenBank/DDBJ databases">
        <title>Genome sequencing of Paenibacillus lentus DSM25539(T).</title>
        <authorList>
            <person name="Kook J.-K."/>
            <person name="Park S.-N."/>
            <person name="Lim Y.K."/>
        </authorList>
    </citation>
    <scope>NUCLEOTIDE SEQUENCE [LARGE SCALE GENOMIC DNA]</scope>
    <source>
        <strain evidence="2 3">DSM 25539</strain>
    </source>
</reference>
<dbReference type="RefSeq" id="WP_125084337.1">
    <property type="nucleotide sequence ID" value="NZ_CP034248.1"/>
</dbReference>